<sequence length="333" mass="35911">MDMLNALVAILNFVVIPAASYGAQLALGALGVTLIYGILRFSNFAHGDTMAFGAALVILITWGLQAIGIGLGPLPTALLALPFGIALTAVFILGTDRVVYRFYRSKRSAPIILVMASVGVMFIMNGLTRLIIGVDEIRFDDGARFLVSVQQFRAWTGLSEGLSLRVSQALTLVVTALACWALFRFLNRSRAGKAMRAYSDNEDLALLSGIDPERVVRLTWLIATALAVTAGTLYGLDKSFKVFNYFQILLPIFAAAIVGGLGNPLGAVAGGFIVAFSEVAVTYPWRKIATYLGFEPQGLLQLLSTEYKFAVSFVILIVVLLFRPTGLFRGKSV</sequence>
<evidence type="ECO:0000256" key="3">
    <source>
        <dbReference type="ARBA" id="ARBA00022475"/>
    </source>
</evidence>
<reference evidence="13 14" key="1">
    <citation type="submission" date="2018-08" db="EMBL/GenBank/DDBJ databases">
        <title>Genomic Encyclopedia of Archaeal and Bacterial Type Strains, Phase II (KMG-II): from individual species to whole genera.</title>
        <authorList>
            <person name="Goeker M."/>
        </authorList>
    </citation>
    <scope>NUCLEOTIDE SEQUENCE [LARGE SCALE GENOMIC DNA]</scope>
    <source>
        <strain evidence="11 14">DSM 17099</strain>
        <strain evidence="12 13">DSM 582</strain>
    </source>
</reference>
<evidence type="ECO:0000256" key="2">
    <source>
        <dbReference type="ARBA" id="ARBA00022448"/>
    </source>
</evidence>
<keyword evidence="2" id="KW-0813">Transport</keyword>
<dbReference type="GO" id="GO:0005886">
    <property type="term" value="C:plasma membrane"/>
    <property type="evidence" value="ECO:0007669"/>
    <property type="project" value="UniProtKB-SubCell"/>
</dbReference>
<dbReference type="RefSeq" id="WP_036753934.1">
    <property type="nucleotide sequence ID" value="NZ_CP035287.1"/>
</dbReference>
<dbReference type="CDD" id="cd06582">
    <property type="entry name" value="TM_PBP1_LivH_like"/>
    <property type="match status" value="1"/>
</dbReference>
<evidence type="ECO:0000313" key="11">
    <source>
        <dbReference type="EMBL" id="REF72653.1"/>
    </source>
</evidence>
<dbReference type="GO" id="GO:0005304">
    <property type="term" value="F:L-valine transmembrane transporter activity"/>
    <property type="evidence" value="ECO:0007669"/>
    <property type="project" value="TreeGrafter"/>
</dbReference>
<comment type="subcellular location">
    <subcellularLocation>
        <location evidence="1">Cell membrane</location>
        <topology evidence="1">Multi-pass membrane protein</topology>
    </subcellularLocation>
</comment>
<dbReference type="InterPro" id="IPR001851">
    <property type="entry name" value="ABC_transp_permease"/>
</dbReference>
<evidence type="ECO:0000256" key="5">
    <source>
        <dbReference type="ARBA" id="ARBA00022692"/>
    </source>
</evidence>
<dbReference type="Proteomes" id="UP000256794">
    <property type="component" value="Unassembled WGS sequence"/>
</dbReference>
<comment type="caution">
    <text evidence="11">The sequence shown here is derived from an EMBL/GenBank/DDBJ whole genome shotgun (WGS) entry which is preliminary data.</text>
</comment>
<dbReference type="Pfam" id="PF02653">
    <property type="entry name" value="BPD_transp_2"/>
    <property type="match status" value="1"/>
</dbReference>
<evidence type="ECO:0000256" key="4">
    <source>
        <dbReference type="ARBA" id="ARBA00022519"/>
    </source>
</evidence>
<evidence type="ECO:0000313" key="13">
    <source>
        <dbReference type="Proteomes" id="UP000256794"/>
    </source>
</evidence>
<organism evidence="11 14">
    <name type="scientific">Paracoccus versutus</name>
    <name type="common">Thiobacillus versutus</name>
    <dbReference type="NCBI Taxonomy" id="34007"/>
    <lineage>
        <taxon>Bacteria</taxon>
        <taxon>Pseudomonadati</taxon>
        <taxon>Pseudomonadota</taxon>
        <taxon>Alphaproteobacteria</taxon>
        <taxon>Rhodobacterales</taxon>
        <taxon>Paracoccaceae</taxon>
        <taxon>Paracoccus</taxon>
    </lineage>
</organism>
<feature type="transmembrane region" description="Helical" evidence="10">
    <location>
        <begin position="51"/>
        <end position="71"/>
    </location>
</feature>
<dbReference type="PANTHER" id="PTHR11795:SF371">
    <property type="entry name" value="HIGH-AFFINITY BRANCHED-CHAIN AMINO ACID TRANSPORT SYSTEM PERMEASE PROTEIN LIVH"/>
    <property type="match status" value="1"/>
</dbReference>
<dbReference type="GO" id="GO:0015188">
    <property type="term" value="F:L-isoleucine transmembrane transporter activity"/>
    <property type="evidence" value="ECO:0007669"/>
    <property type="project" value="TreeGrafter"/>
</dbReference>
<dbReference type="EMBL" id="QUMX01000002">
    <property type="protein sequence ID" value="REG55613.1"/>
    <property type="molecule type" value="Genomic_DNA"/>
</dbReference>
<dbReference type="GO" id="GO:1903806">
    <property type="term" value="P:L-isoleucine import across plasma membrane"/>
    <property type="evidence" value="ECO:0007669"/>
    <property type="project" value="TreeGrafter"/>
</dbReference>
<proteinExistence type="inferred from homology"/>
<dbReference type="OrthoDB" id="9807115at2"/>
<keyword evidence="6" id="KW-0029">Amino-acid transport</keyword>
<evidence type="ECO:0000256" key="10">
    <source>
        <dbReference type="SAM" id="Phobius"/>
    </source>
</evidence>
<dbReference type="PANTHER" id="PTHR11795">
    <property type="entry name" value="BRANCHED-CHAIN AMINO ACID TRANSPORT SYSTEM PERMEASE PROTEIN LIVH"/>
    <property type="match status" value="1"/>
</dbReference>
<feature type="transmembrane region" description="Helical" evidence="10">
    <location>
        <begin position="77"/>
        <end position="99"/>
    </location>
</feature>
<name>A0A099FJG5_PARVE</name>
<feature type="transmembrane region" description="Helical" evidence="10">
    <location>
        <begin position="111"/>
        <end position="132"/>
    </location>
</feature>
<accession>A0A099FJG5</accession>
<feature type="transmembrane region" description="Helical" evidence="10">
    <location>
        <begin position="166"/>
        <end position="186"/>
    </location>
</feature>
<comment type="similarity">
    <text evidence="9">Belongs to the binding-protein-dependent transport system permease family. LivHM subfamily.</text>
</comment>
<dbReference type="AlphaFoldDB" id="A0A099FJG5"/>
<keyword evidence="3" id="KW-1003">Cell membrane</keyword>
<evidence type="ECO:0000256" key="9">
    <source>
        <dbReference type="ARBA" id="ARBA00037998"/>
    </source>
</evidence>
<dbReference type="InterPro" id="IPR052157">
    <property type="entry name" value="BCAA_transport_permease"/>
</dbReference>
<keyword evidence="8 10" id="KW-0472">Membrane</keyword>
<protein>
    <submittedName>
        <fullName evidence="11">Amino acid/amide ABC transporter membrane protein 1 (HAAT family)</fullName>
    </submittedName>
</protein>
<gene>
    <name evidence="12" type="ORF">ATH84_100252</name>
    <name evidence="11" type="ORF">BDD41_1140</name>
</gene>
<feature type="transmembrane region" description="Helical" evidence="10">
    <location>
        <begin position="218"/>
        <end position="236"/>
    </location>
</feature>
<dbReference type="GO" id="GO:0015190">
    <property type="term" value="F:L-leucine transmembrane transporter activity"/>
    <property type="evidence" value="ECO:0007669"/>
    <property type="project" value="TreeGrafter"/>
</dbReference>
<dbReference type="GO" id="GO:0015808">
    <property type="term" value="P:L-alanine transport"/>
    <property type="evidence" value="ECO:0007669"/>
    <property type="project" value="TreeGrafter"/>
</dbReference>
<dbReference type="GO" id="GO:0015192">
    <property type="term" value="F:L-phenylalanine transmembrane transporter activity"/>
    <property type="evidence" value="ECO:0007669"/>
    <property type="project" value="TreeGrafter"/>
</dbReference>
<dbReference type="GO" id="GO:0042941">
    <property type="term" value="P:D-alanine transmembrane transport"/>
    <property type="evidence" value="ECO:0007669"/>
    <property type="project" value="TreeGrafter"/>
</dbReference>
<dbReference type="Proteomes" id="UP000256941">
    <property type="component" value="Unassembled WGS sequence"/>
</dbReference>
<evidence type="ECO:0000256" key="8">
    <source>
        <dbReference type="ARBA" id="ARBA00023136"/>
    </source>
</evidence>
<keyword evidence="7 10" id="KW-1133">Transmembrane helix</keyword>
<evidence type="ECO:0000313" key="12">
    <source>
        <dbReference type="EMBL" id="REG55613.1"/>
    </source>
</evidence>
<feature type="transmembrane region" description="Helical" evidence="10">
    <location>
        <begin position="6"/>
        <end position="39"/>
    </location>
</feature>
<evidence type="ECO:0000256" key="1">
    <source>
        <dbReference type="ARBA" id="ARBA00004651"/>
    </source>
</evidence>
<accession>A0A3D9XU45</accession>
<dbReference type="EMBL" id="QTUJ01000001">
    <property type="protein sequence ID" value="REF72653.1"/>
    <property type="molecule type" value="Genomic_DNA"/>
</dbReference>
<keyword evidence="5 10" id="KW-0812">Transmembrane</keyword>
<dbReference type="eggNOG" id="COG0559">
    <property type="taxonomic scope" value="Bacteria"/>
</dbReference>
<keyword evidence="13" id="KW-1185">Reference proteome</keyword>
<evidence type="ECO:0000313" key="14">
    <source>
        <dbReference type="Proteomes" id="UP000256941"/>
    </source>
</evidence>
<keyword evidence="4" id="KW-0997">Cell inner membrane</keyword>
<feature type="transmembrane region" description="Helical" evidence="10">
    <location>
        <begin position="305"/>
        <end position="322"/>
    </location>
</feature>
<evidence type="ECO:0000256" key="6">
    <source>
        <dbReference type="ARBA" id="ARBA00022970"/>
    </source>
</evidence>
<evidence type="ECO:0000256" key="7">
    <source>
        <dbReference type="ARBA" id="ARBA00022989"/>
    </source>
</evidence>